<feature type="region of interest" description="Disordered" evidence="1">
    <location>
        <begin position="586"/>
        <end position="624"/>
    </location>
</feature>
<keyword evidence="3" id="KW-1185">Reference proteome</keyword>
<feature type="region of interest" description="Disordered" evidence="1">
    <location>
        <begin position="191"/>
        <end position="212"/>
    </location>
</feature>
<dbReference type="EMBL" id="CM001199">
    <property type="protein sequence ID" value="EGP88352.1"/>
    <property type="molecule type" value="Genomic_DNA"/>
</dbReference>
<evidence type="ECO:0000313" key="3">
    <source>
        <dbReference type="Proteomes" id="UP000008062"/>
    </source>
</evidence>
<dbReference type="OrthoDB" id="3439209at2759"/>
<evidence type="ECO:0008006" key="4">
    <source>
        <dbReference type="Google" id="ProtNLM"/>
    </source>
</evidence>
<feature type="compositionally biased region" description="Basic and acidic residues" evidence="1">
    <location>
        <begin position="191"/>
        <end position="204"/>
    </location>
</feature>
<name>F9X912_ZYMTI</name>
<evidence type="ECO:0000313" key="2">
    <source>
        <dbReference type="EMBL" id="EGP88352.1"/>
    </source>
</evidence>
<dbReference type="eggNOG" id="ENOG502SRZH">
    <property type="taxonomic scope" value="Eukaryota"/>
</dbReference>
<dbReference type="AlphaFoldDB" id="F9X912"/>
<dbReference type="KEGG" id="ztr:MYCGRDRAFT_92633"/>
<sequence length="745" mass="84120">MEIRTSNEREVVVMCKSRTWSAVYCIGPFLTVDRQGTRFDRRPSITYHDVEAVLALLVPWDVKPGSPRRASRVLKKIGSGNVQNGAASLHWGSEGLAVGLPTFVDGKDQTHLKGTPNRWLHSLKRGLESKSCDLEESRLIPSRFCFISLMVDLLSFLLLFQSAVVYCTFETGGRVFQQQSPILTTIERRPESLHTRSNLSERKPIQQGVSKTDKRLAKFREERVHLRSSLAVKIQRTMSGSNANFPAFLYANWSNTPYTFYPPPHPVSHRLSQYHQPRHYHQPSHRTMEVDSQHDEADGASPRAPAVNNVNIGELAASAVATGMPPVSTFEDIFRADAYSMSQWREYNTNQPDMAFRPAEQPRAEPIMSNNTLTYPYDTTASYFTPQSSFGTGSFSSTMGSMGTLNGSQPMKIDNSPGTSTLVGLPDREVDVDQFDLIRDEAWAYHVANLPSLDTFSSPASSDAYSGPFTPDTQGTDEGTFPGLGGNAVQSTQRDVKIQNRDSFILSGPHMQHRAPSSMQHADLYPRQLSSWPTMVGHRYDATAYPEVPAYTQHDSALMDVHNSRISHLPATGSLQEVERRVPVKLMESGESSDGGDDDDDDEDEDEEEEEDPAPDLNDVAITEATHRRARDRYLLTKRREGWSYRDIKRMGKFREAESTLRGRVRVLTKTKEERVRRPAWKQRDIELLMEGVDYYVEQSGVHQRGADLRGRVPWKKISEWMKRRGSSYLFAPATCAKKWKEEME</sequence>
<dbReference type="GeneID" id="13397356"/>
<proteinExistence type="predicted"/>
<dbReference type="HOGENOM" id="CLU_373068_0_0_1"/>
<accession>F9X912</accession>
<evidence type="ECO:0000256" key="1">
    <source>
        <dbReference type="SAM" id="MobiDB-lite"/>
    </source>
</evidence>
<dbReference type="Proteomes" id="UP000008062">
    <property type="component" value="Chromosome 4"/>
</dbReference>
<feature type="compositionally biased region" description="Basic and acidic residues" evidence="1">
    <location>
        <begin position="286"/>
        <end position="297"/>
    </location>
</feature>
<feature type="compositionally biased region" description="Acidic residues" evidence="1">
    <location>
        <begin position="594"/>
        <end position="614"/>
    </location>
</feature>
<reference evidence="2 3" key="1">
    <citation type="journal article" date="2011" name="PLoS Genet.">
        <title>Finished genome of the fungal wheat pathogen Mycosphaerella graminicola reveals dispensome structure, chromosome plasticity, and stealth pathogenesis.</title>
        <authorList>
            <person name="Goodwin S.B."/>
            <person name="Ben M'barek S."/>
            <person name="Dhillon B."/>
            <person name="Wittenberg A.H.J."/>
            <person name="Crane C.F."/>
            <person name="Hane J.K."/>
            <person name="Foster A.J."/>
            <person name="Van der Lee T.A.J."/>
            <person name="Grimwood J."/>
            <person name="Aerts A."/>
            <person name="Antoniw J."/>
            <person name="Bailey A."/>
            <person name="Bluhm B."/>
            <person name="Bowler J."/>
            <person name="Bristow J."/>
            <person name="van der Burgt A."/>
            <person name="Canto-Canche B."/>
            <person name="Churchill A.C.L."/>
            <person name="Conde-Ferraez L."/>
            <person name="Cools H.J."/>
            <person name="Coutinho P.M."/>
            <person name="Csukai M."/>
            <person name="Dehal P."/>
            <person name="De Wit P."/>
            <person name="Donzelli B."/>
            <person name="van de Geest H.C."/>
            <person name="van Ham R.C.H.J."/>
            <person name="Hammond-Kosack K.E."/>
            <person name="Henrissat B."/>
            <person name="Kilian A."/>
            <person name="Kobayashi A.K."/>
            <person name="Koopmann E."/>
            <person name="Kourmpetis Y."/>
            <person name="Kuzniar A."/>
            <person name="Lindquist E."/>
            <person name="Lombard V."/>
            <person name="Maliepaard C."/>
            <person name="Martins N."/>
            <person name="Mehrabi R."/>
            <person name="Nap J.P.H."/>
            <person name="Ponomarenko A."/>
            <person name="Rudd J.J."/>
            <person name="Salamov A."/>
            <person name="Schmutz J."/>
            <person name="Schouten H.J."/>
            <person name="Shapiro H."/>
            <person name="Stergiopoulos I."/>
            <person name="Torriani S.F.F."/>
            <person name="Tu H."/>
            <person name="de Vries R.P."/>
            <person name="Waalwijk C."/>
            <person name="Ware S.B."/>
            <person name="Wiebenga A."/>
            <person name="Zwiers L.-H."/>
            <person name="Oliver R.P."/>
            <person name="Grigoriev I.V."/>
            <person name="Kema G.H.J."/>
        </authorList>
    </citation>
    <scope>NUCLEOTIDE SEQUENCE [LARGE SCALE GENOMIC DNA]</scope>
    <source>
        <strain evidence="3">CBS 115943 / IPO323</strain>
    </source>
</reference>
<dbReference type="RefSeq" id="XP_003853376.1">
    <property type="nucleotide sequence ID" value="XM_003853328.1"/>
</dbReference>
<gene>
    <name evidence="2" type="ORF">MYCGRDRAFT_92633</name>
</gene>
<organism evidence="2 3">
    <name type="scientific">Zymoseptoria tritici (strain CBS 115943 / IPO323)</name>
    <name type="common">Speckled leaf blotch fungus</name>
    <name type="synonym">Septoria tritici</name>
    <dbReference type="NCBI Taxonomy" id="336722"/>
    <lineage>
        <taxon>Eukaryota</taxon>
        <taxon>Fungi</taxon>
        <taxon>Dikarya</taxon>
        <taxon>Ascomycota</taxon>
        <taxon>Pezizomycotina</taxon>
        <taxon>Dothideomycetes</taxon>
        <taxon>Dothideomycetidae</taxon>
        <taxon>Mycosphaerellales</taxon>
        <taxon>Mycosphaerellaceae</taxon>
        <taxon>Zymoseptoria</taxon>
    </lineage>
</organism>
<feature type="region of interest" description="Disordered" evidence="1">
    <location>
        <begin position="278"/>
        <end position="306"/>
    </location>
</feature>
<protein>
    <recommendedName>
        <fullName evidence="4">Myb-like domain-containing protein</fullName>
    </recommendedName>
</protein>
<dbReference type="InParanoid" id="F9X912"/>